<feature type="domain" description="Glutamine amidotransferase type-2" evidence="7">
    <location>
        <begin position="2"/>
        <end position="227"/>
    </location>
</feature>
<dbReference type="NCBIfam" id="NF001484">
    <property type="entry name" value="PRK00331.1"/>
    <property type="match status" value="1"/>
</dbReference>
<evidence type="ECO:0000256" key="1">
    <source>
        <dbReference type="ARBA" id="ARBA00001031"/>
    </source>
</evidence>
<feature type="domain" description="SIS" evidence="8">
    <location>
        <begin position="297"/>
        <end position="452"/>
    </location>
</feature>
<dbReference type="InterPro" id="IPR029055">
    <property type="entry name" value="Ntn_hydrolases_N"/>
</dbReference>
<evidence type="ECO:0000256" key="3">
    <source>
        <dbReference type="ARBA" id="ARBA00022576"/>
    </source>
</evidence>
<dbReference type="GO" id="GO:0006047">
    <property type="term" value="P:UDP-N-acetylglucosamine metabolic process"/>
    <property type="evidence" value="ECO:0007669"/>
    <property type="project" value="TreeGrafter"/>
</dbReference>
<evidence type="ECO:0000259" key="8">
    <source>
        <dbReference type="PROSITE" id="PS51464"/>
    </source>
</evidence>
<evidence type="ECO:0000256" key="6">
    <source>
        <dbReference type="ARBA" id="ARBA00022962"/>
    </source>
</evidence>
<dbReference type="SUPFAM" id="SSF56235">
    <property type="entry name" value="N-terminal nucleophile aminohydrolases (Ntn hydrolases)"/>
    <property type="match status" value="1"/>
</dbReference>
<dbReference type="InterPro" id="IPR035466">
    <property type="entry name" value="GlmS/AgaS_SIS"/>
</dbReference>
<keyword evidence="5" id="KW-0677">Repeat</keyword>
<evidence type="ECO:0000313" key="9">
    <source>
        <dbReference type="EMBL" id="AOM63456.1"/>
    </source>
</evidence>
<dbReference type="InterPro" id="IPR001347">
    <property type="entry name" value="SIS_dom"/>
</dbReference>
<dbReference type="Pfam" id="PF13522">
    <property type="entry name" value="GATase_6"/>
    <property type="match status" value="1"/>
</dbReference>
<dbReference type="CDD" id="cd05008">
    <property type="entry name" value="SIS_GlmS_GlmD_1"/>
    <property type="match status" value="1"/>
</dbReference>
<dbReference type="GO" id="GO:0006487">
    <property type="term" value="P:protein N-linked glycosylation"/>
    <property type="evidence" value="ECO:0007669"/>
    <property type="project" value="TreeGrafter"/>
</dbReference>
<evidence type="ECO:0000256" key="2">
    <source>
        <dbReference type="ARBA" id="ARBA00012916"/>
    </source>
</evidence>
<dbReference type="SUPFAM" id="SSF53697">
    <property type="entry name" value="SIS domain"/>
    <property type="match status" value="1"/>
</dbReference>
<keyword evidence="3" id="KW-0032">Aminotransferase</keyword>
<reference evidence="9 10" key="1">
    <citation type="submission" date="2016-03" db="EMBL/GenBank/DDBJ databases">
        <title>Genome sequences of a Phycodnavirus, Heterosigma akashiwo virus strain 53.</title>
        <authorList>
            <person name="Ueki S."/>
            <person name="Ogura Y."/>
            <person name="Hayashi T."/>
        </authorList>
    </citation>
    <scope>NUCLEOTIDE SEQUENCE [LARGE SCALE GENOMIC DNA]</scope>
    <source>
        <strain evidence="9">HaV53</strain>
    </source>
</reference>
<dbReference type="InterPro" id="IPR017932">
    <property type="entry name" value="GATase_2_dom"/>
</dbReference>
<dbReference type="KEGG" id="vg:37618506"/>
<dbReference type="GO" id="GO:0004360">
    <property type="term" value="F:glutamine-fructose-6-phosphate transaminase (isomerizing) activity"/>
    <property type="evidence" value="ECO:0007669"/>
    <property type="project" value="UniProtKB-EC"/>
</dbReference>
<dbReference type="Gene3D" id="3.40.50.10490">
    <property type="entry name" value="Glucose-6-phosphate isomerase like protein, domain 1"/>
    <property type="match status" value="2"/>
</dbReference>
<dbReference type="EC" id="2.6.1.16" evidence="2"/>
<dbReference type="Pfam" id="PF01380">
    <property type="entry name" value="SIS"/>
    <property type="match status" value="2"/>
</dbReference>
<dbReference type="EMBL" id="KX008963">
    <property type="protein sequence ID" value="AOM63456.1"/>
    <property type="molecule type" value="Genomic_DNA"/>
</dbReference>
<organismHost>
    <name type="scientific">Heterosigma akashiwo</name>
    <name type="common">Chromophytic alga</name>
    <name type="synonym">Heterosigma carterae</name>
    <dbReference type="NCBI Taxonomy" id="2829"/>
</organismHost>
<dbReference type="CDD" id="cd05009">
    <property type="entry name" value="SIS_GlmS_GlmD_2"/>
    <property type="match status" value="1"/>
</dbReference>
<dbReference type="GeneID" id="37618506"/>
<dbReference type="PROSITE" id="PS51278">
    <property type="entry name" value="GATASE_TYPE_2"/>
    <property type="match status" value="1"/>
</dbReference>
<dbReference type="PANTHER" id="PTHR10937:SF0">
    <property type="entry name" value="GLUTAMINE--FRUCTOSE-6-PHOSPHATE TRANSAMINASE (ISOMERIZING)"/>
    <property type="match status" value="1"/>
</dbReference>
<dbReference type="Gene3D" id="3.60.20.10">
    <property type="entry name" value="Glutamine Phosphoribosylpyrophosphate, subunit 1, domain 1"/>
    <property type="match status" value="1"/>
</dbReference>
<gene>
    <name evidence="9" type="primary">HaV53_ORF125</name>
</gene>
<name>A0A1C9C597_HAV01</name>
<dbReference type="Proteomes" id="UP000232488">
    <property type="component" value="Segment"/>
</dbReference>
<dbReference type="GO" id="GO:0006002">
    <property type="term" value="P:fructose 6-phosphate metabolic process"/>
    <property type="evidence" value="ECO:0007669"/>
    <property type="project" value="TreeGrafter"/>
</dbReference>
<dbReference type="PROSITE" id="PS51464">
    <property type="entry name" value="SIS"/>
    <property type="match status" value="2"/>
</dbReference>
<accession>A0A1C9C597</accession>
<dbReference type="GO" id="GO:0097367">
    <property type="term" value="F:carbohydrate derivative binding"/>
    <property type="evidence" value="ECO:0007669"/>
    <property type="project" value="InterPro"/>
</dbReference>
<dbReference type="InterPro" id="IPR046348">
    <property type="entry name" value="SIS_dom_sf"/>
</dbReference>
<evidence type="ECO:0000256" key="4">
    <source>
        <dbReference type="ARBA" id="ARBA00022679"/>
    </source>
</evidence>
<organism evidence="9 10">
    <name type="scientific">Heterosigma akashiwo virus 01</name>
    <name type="common">HaV01</name>
    <dbReference type="NCBI Taxonomy" id="97195"/>
    <lineage>
        <taxon>Viruses</taxon>
        <taxon>Varidnaviria</taxon>
        <taxon>Bamfordvirae</taxon>
        <taxon>Nucleocytoviricota</taxon>
        <taxon>Megaviricetes</taxon>
        <taxon>Algavirales</taxon>
        <taxon>Phycodnaviridae</taxon>
        <taxon>Raphidovirus</taxon>
        <taxon>Raphidovirus japonicum</taxon>
    </lineage>
</organism>
<evidence type="ECO:0000313" key="10">
    <source>
        <dbReference type="Proteomes" id="UP000232488"/>
    </source>
</evidence>
<dbReference type="PANTHER" id="PTHR10937">
    <property type="entry name" value="GLUCOSAMINE--FRUCTOSE-6-PHOSPHATE AMINOTRANSFERASE, ISOMERIZING"/>
    <property type="match status" value="1"/>
</dbReference>
<keyword evidence="4" id="KW-0808">Transferase</keyword>
<keyword evidence="6" id="KW-0315">Glutamine amidotransferase</keyword>
<evidence type="ECO:0000259" key="7">
    <source>
        <dbReference type="PROSITE" id="PS51278"/>
    </source>
</evidence>
<dbReference type="RefSeq" id="YP_009507522.1">
    <property type="nucleotide sequence ID" value="NC_038553.1"/>
</dbReference>
<proteinExistence type="predicted"/>
<comment type="catalytic activity">
    <reaction evidence="1">
        <text>D-fructose 6-phosphate + L-glutamine = D-glucosamine 6-phosphate + L-glutamate</text>
        <dbReference type="Rhea" id="RHEA:13237"/>
        <dbReference type="ChEBI" id="CHEBI:29985"/>
        <dbReference type="ChEBI" id="CHEBI:58359"/>
        <dbReference type="ChEBI" id="CHEBI:58725"/>
        <dbReference type="ChEBI" id="CHEBI:61527"/>
        <dbReference type="EC" id="2.6.1.16"/>
    </reaction>
</comment>
<keyword evidence="10" id="KW-1185">Reference proteome</keyword>
<sequence>MCGISCHIISQVHKGYKVSKILKDIILLNNRGYDSYGIGYYCSNVKDSEQQGELIVKRAVNDDEIVLDSTIYSNIVFGHTRWSTNGKPSVENSHPQRSSDLSSIVVHNGIIENYEELQKYILENSDGNIHFNSETDTEVIVNLYQLLKHNIDDTCNMLLGTFVFVMFDINNPTKVYVYKRNKQPLLIGFSNDKQHCILASESIVFYEYGFEHYMDIEDDKVLTINLSSQCVSSSIDYDNSDKKYKVIKNHVSLTPYPFDSWMIREIMEQANTVSKSTNMGVRIISDDEVSLNGIKHYSDFLKNIDTLYVLSIGTSYNACLFFDKLIRKYIDIKTFDASEFDIENDITFTDYNGKDKKTCFLFVTQSGETMDLYNVIRKIKDIRTSTSLEDKILIISIVNEVNSLIARESDCGIYTNAGKEIAVASTKSFISQVTVLSLFTVFLLQIHDAEKDLRRRIISSIREFPLDIENTINTNTCQINTLINILKNQSSCYIIGTPYSANESALKLKEVTYIHAESLTIGSLKHGPLSLITDDIPVFVIDNRTSRVKTVINEILTRGAHVILLTCEKNKYYNNKNKNVTILSISDNDIFNEILCIIPIQLLSYEYAKFNNLNPDKPRNLAKCVTVL</sequence>
<feature type="domain" description="SIS" evidence="8">
    <location>
        <begin position="482"/>
        <end position="618"/>
    </location>
</feature>
<dbReference type="InterPro" id="IPR035490">
    <property type="entry name" value="GlmS/FrlB_SIS"/>
</dbReference>
<evidence type="ECO:0000256" key="5">
    <source>
        <dbReference type="ARBA" id="ARBA00022737"/>
    </source>
</evidence>
<dbReference type="OrthoDB" id="3394at10239"/>
<protein>
    <recommendedName>
        <fullName evidence="2">glutamine--fructose-6-phosphate transaminase (isomerizing)</fullName>
        <ecNumber evidence="2">2.6.1.16</ecNumber>
    </recommendedName>
</protein>